<organism evidence="1 2">
    <name type="scientific">Paracidovorax wautersii</name>
    <dbReference type="NCBI Taxonomy" id="1177982"/>
    <lineage>
        <taxon>Bacteria</taxon>
        <taxon>Pseudomonadati</taxon>
        <taxon>Pseudomonadota</taxon>
        <taxon>Betaproteobacteria</taxon>
        <taxon>Burkholderiales</taxon>
        <taxon>Comamonadaceae</taxon>
        <taxon>Paracidovorax</taxon>
    </lineage>
</organism>
<keyword evidence="2" id="KW-1185">Reference proteome</keyword>
<dbReference type="EMBL" id="FONX01000019">
    <property type="protein sequence ID" value="SFF24683.1"/>
    <property type="molecule type" value="Genomic_DNA"/>
</dbReference>
<dbReference type="Pfam" id="PF14334">
    <property type="entry name" value="DUF4390"/>
    <property type="match status" value="1"/>
</dbReference>
<proteinExistence type="predicted"/>
<reference evidence="2" key="1">
    <citation type="submission" date="2016-10" db="EMBL/GenBank/DDBJ databases">
        <authorList>
            <person name="Varghese N."/>
            <person name="Submissions S."/>
        </authorList>
    </citation>
    <scope>NUCLEOTIDE SEQUENCE [LARGE SCALE GENOMIC DNA]</scope>
    <source>
        <strain evidence="2">DSM 27981</strain>
    </source>
</reference>
<protein>
    <recommendedName>
        <fullName evidence="3">DUF4390 domain-containing protein</fullName>
    </recommendedName>
</protein>
<dbReference type="Proteomes" id="UP000199119">
    <property type="component" value="Unassembled WGS sequence"/>
</dbReference>
<dbReference type="InterPro" id="IPR025500">
    <property type="entry name" value="DUF4390"/>
</dbReference>
<dbReference type="RefSeq" id="WP_434803205.1">
    <property type="nucleotide sequence ID" value="NZ_FONX01000019.1"/>
</dbReference>
<gene>
    <name evidence="1" type="ORF">SAMN04489711_11955</name>
</gene>
<sequence>MTDSSTRFSRKPWPEAARSSPAAFGGWLARLWLCALLALGMAMAPGLAQAQSSGPGTVSDLQLDYNADGLFLSASMDFELPPLAEEALYKGISMHFVAEAVVVRERWYWSDKQVAQAVRYLRLSYQPLTRRWRVNQSTTPFGAAGLGVALGQSYDELGDAIGAMQRIARWRIAEPGTLEAGTPYVVHYQFRLDMSQLPRPFQIGAMGRSGWSLSMSRSAELTPAEPAR</sequence>
<accession>A0A1I2H5M8</accession>
<evidence type="ECO:0000313" key="1">
    <source>
        <dbReference type="EMBL" id="SFF24683.1"/>
    </source>
</evidence>
<evidence type="ECO:0000313" key="2">
    <source>
        <dbReference type="Proteomes" id="UP000199119"/>
    </source>
</evidence>
<evidence type="ECO:0008006" key="3">
    <source>
        <dbReference type="Google" id="ProtNLM"/>
    </source>
</evidence>
<dbReference type="STRING" id="1177982.SAMN04489711_11955"/>
<dbReference type="AlphaFoldDB" id="A0A1I2H5M8"/>
<name>A0A1I2H5M8_9BURK</name>